<comment type="caution">
    <text evidence="9">The sequence shown here is derived from an EMBL/GenBank/DDBJ whole genome shotgun (WGS) entry which is preliminary data.</text>
</comment>
<accession>A0ABR1KJ89</accession>
<dbReference type="InterPro" id="IPR008947">
    <property type="entry name" value="PLipase_C/P1_nuclease_dom_sf"/>
</dbReference>
<dbReference type="InterPro" id="IPR003154">
    <property type="entry name" value="S1/P1nuclease"/>
</dbReference>
<feature type="signal peptide" evidence="8">
    <location>
        <begin position="1"/>
        <end position="23"/>
    </location>
</feature>
<gene>
    <name evidence="9" type="ORF">IWZ03DRAFT_206111</name>
</gene>
<keyword evidence="8" id="KW-0732">Signal</keyword>
<feature type="chain" id="PRO_5046539248" evidence="8">
    <location>
        <begin position="24"/>
        <end position="337"/>
    </location>
</feature>
<dbReference type="PANTHER" id="PTHR33146:SF26">
    <property type="entry name" value="ENDONUCLEASE 4"/>
    <property type="match status" value="1"/>
</dbReference>
<dbReference type="SUPFAM" id="SSF48537">
    <property type="entry name" value="Phospholipase C/P1 nuclease"/>
    <property type="match status" value="1"/>
</dbReference>
<keyword evidence="2" id="KW-0540">Nuclease</keyword>
<keyword evidence="6" id="KW-1015">Disulfide bond</keyword>
<proteinExistence type="inferred from homology"/>
<evidence type="ECO:0000313" key="9">
    <source>
        <dbReference type="EMBL" id="KAK7515550.1"/>
    </source>
</evidence>
<sequence>MPAPRFSVLSLLPLSLLTSKTYAWGYLGHETVAFIAQNFVSSETATWAQDILADDGTSYLASVATWADSYRYTDEGDFSADYHWIDANDNPPETCNVDLERDCAEQGCIVSAIANYTSRIQSSSISTTEVQKALKWVIHFLGDIHQPLHVEAIEAGGNGIEVTYDGESTNLHHIWDSNMPEQLVGGYSLSDAQIWAENLTTEIKTGSYSGDAASWLNGMDVNDPESSAMVWATETNKFVCSTVMPDGREAVETGDLSGDYYDSSIDVIKERIARAGYRLAAWLDLIATGETSLGTSTMKRDLSARSLEEYIFPRPGMIRSDTAEKTRNKRHIIGCTC</sequence>
<dbReference type="PANTHER" id="PTHR33146">
    <property type="entry name" value="ENDONUCLEASE 4"/>
    <property type="match status" value="1"/>
</dbReference>
<evidence type="ECO:0000256" key="6">
    <source>
        <dbReference type="ARBA" id="ARBA00023157"/>
    </source>
</evidence>
<dbReference type="Pfam" id="PF02265">
    <property type="entry name" value="S1-P1_nuclease"/>
    <property type="match status" value="1"/>
</dbReference>
<keyword evidence="3" id="KW-0479">Metal-binding</keyword>
<evidence type="ECO:0000256" key="7">
    <source>
        <dbReference type="ARBA" id="ARBA00023180"/>
    </source>
</evidence>
<evidence type="ECO:0000256" key="5">
    <source>
        <dbReference type="ARBA" id="ARBA00022801"/>
    </source>
</evidence>
<keyword evidence="7" id="KW-0325">Glycoprotein</keyword>
<evidence type="ECO:0000256" key="3">
    <source>
        <dbReference type="ARBA" id="ARBA00022723"/>
    </source>
</evidence>
<organism evidence="9 10">
    <name type="scientific">Phyllosticta citriasiana</name>
    <dbReference type="NCBI Taxonomy" id="595635"/>
    <lineage>
        <taxon>Eukaryota</taxon>
        <taxon>Fungi</taxon>
        <taxon>Dikarya</taxon>
        <taxon>Ascomycota</taxon>
        <taxon>Pezizomycotina</taxon>
        <taxon>Dothideomycetes</taxon>
        <taxon>Dothideomycetes incertae sedis</taxon>
        <taxon>Botryosphaeriales</taxon>
        <taxon>Phyllostictaceae</taxon>
        <taxon>Phyllosticta</taxon>
    </lineage>
</organism>
<dbReference type="Gene3D" id="1.10.575.10">
    <property type="entry name" value="P1 Nuclease"/>
    <property type="match status" value="1"/>
</dbReference>
<keyword evidence="4" id="KW-0255">Endonuclease</keyword>
<keyword evidence="5" id="KW-0378">Hydrolase</keyword>
<reference evidence="9 10" key="1">
    <citation type="submission" date="2024-04" db="EMBL/GenBank/DDBJ databases">
        <title>Phyllosticta paracitricarpa is synonymous to the EU quarantine fungus P. citricarpa based on phylogenomic analyses.</title>
        <authorList>
            <consortium name="Lawrence Berkeley National Laboratory"/>
            <person name="Van Ingen-Buijs V.A."/>
            <person name="Van Westerhoven A.C."/>
            <person name="Haridas S."/>
            <person name="Skiadas P."/>
            <person name="Martin F."/>
            <person name="Groenewald J.Z."/>
            <person name="Crous P.W."/>
            <person name="Seidl M.F."/>
        </authorList>
    </citation>
    <scope>NUCLEOTIDE SEQUENCE [LARGE SCALE GENOMIC DNA]</scope>
    <source>
        <strain evidence="9 10">CBS 123371</strain>
    </source>
</reference>
<evidence type="ECO:0000256" key="2">
    <source>
        <dbReference type="ARBA" id="ARBA00022722"/>
    </source>
</evidence>
<evidence type="ECO:0000256" key="4">
    <source>
        <dbReference type="ARBA" id="ARBA00022759"/>
    </source>
</evidence>
<dbReference type="CDD" id="cd11010">
    <property type="entry name" value="S1-P1_nuclease"/>
    <property type="match status" value="1"/>
</dbReference>
<name>A0ABR1KJ89_9PEZI</name>
<comment type="similarity">
    <text evidence="1">Belongs to the nuclease type I family.</text>
</comment>
<dbReference type="Proteomes" id="UP001363622">
    <property type="component" value="Unassembled WGS sequence"/>
</dbReference>
<dbReference type="EMBL" id="JBBPHU010000007">
    <property type="protein sequence ID" value="KAK7515550.1"/>
    <property type="molecule type" value="Genomic_DNA"/>
</dbReference>
<evidence type="ECO:0000256" key="1">
    <source>
        <dbReference type="ARBA" id="ARBA00009547"/>
    </source>
</evidence>
<evidence type="ECO:0000256" key="8">
    <source>
        <dbReference type="SAM" id="SignalP"/>
    </source>
</evidence>
<evidence type="ECO:0000313" key="10">
    <source>
        <dbReference type="Proteomes" id="UP001363622"/>
    </source>
</evidence>
<keyword evidence="10" id="KW-1185">Reference proteome</keyword>
<protein>
    <submittedName>
        <fullName evidence="9">Nuclease PA3</fullName>
    </submittedName>
</protein>